<dbReference type="STRING" id="1075402.AN216_14325"/>
<gene>
    <name evidence="2" type="ORF">AN216_14325</name>
</gene>
<proteinExistence type="predicted"/>
<dbReference type="SMART" id="SM00766">
    <property type="entry name" value="DnaG_DnaB_bind"/>
    <property type="match status" value="1"/>
</dbReference>
<name>A0A1E7KFG5_9ACTN</name>
<evidence type="ECO:0000259" key="1">
    <source>
        <dbReference type="SMART" id="SM00766"/>
    </source>
</evidence>
<reference evidence="2 3" key="1">
    <citation type="journal article" date="2016" name="Front. Microbiol.">
        <title>Comparative Genomics Analysis of Streptomyces Species Reveals Their Adaptation to the Marine Environment and Their Diversity at the Genomic Level.</title>
        <authorList>
            <person name="Tian X."/>
            <person name="Zhang Z."/>
            <person name="Yang T."/>
            <person name="Chen M."/>
            <person name="Li J."/>
            <person name="Chen F."/>
            <person name="Yang J."/>
            <person name="Li W."/>
            <person name="Zhang B."/>
            <person name="Zhang Z."/>
            <person name="Wu J."/>
            <person name="Zhang C."/>
            <person name="Long L."/>
            <person name="Xiao J."/>
        </authorList>
    </citation>
    <scope>NUCLEOTIDE SEQUENCE [LARGE SCALE GENOMIC DNA]</scope>
    <source>
        <strain evidence="2 3">SCSIO 02100</strain>
    </source>
</reference>
<dbReference type="AlphaFoldDB" id="A0A1E7KFG5"/>
<accession>A0A1E7KFG5</accession>
<feature type="domain" description="DNA primase DnaG DnaB-binding" evidence="1">
    <location>
        <begin position="2"/>
        <end position="131"/>
    </location>
</feature>
<protein>
    <recommendedName>
        <fullName evidence="1">DNA primase DnaG DnaB-binding domain-containing protein</fullName>
    </recommendedName>
</protein>
<evidence type="ECO:0000313" key="2">
    <source>
        <dbReference type="EMBL" id="OEV02667.1"/>
    </source>
</evidence>
<evidence type="ECO:0000313" key="3">
    <source>
        <dbReference type="Proteomes" id="UP000176101"/>
    </source>
</evidence>
<comment type="caution">
    <text evidence="2">The sequence shown here is derived from an EMBL/GenBank/DDBJ whole genome shotgun (WGS) entry which is preliminary data.</text>
</comment>
<dbReference type="Pfam" id="PF08278">
    <property type="entry name" value="DnaG_DnaB_bind"/>
    <property type="match status" value="1"/>
</dbReference>
<sequence length="145" mass="15845">MLKLALQRPELVAPAFDAYAAAEFTAESYALVRTAVAAAGGVTGADRDYLPRVRDAAPDDRVRGLITELTVEPLRTTREADEVYAGEQLIAVRLAAVDARVAELESSARRMEARRDFEGSAPVREQLWTLQQYGRGLRERGAAAL</sequence>
<dbReference type="PATRIC" id="fig|1075402.3.peg.1764"/>
<dbReference type="GO" id="GO:0006269">
    <property type="term" value="P:DNA replication, synthesis of primer"/>
    <property type="evidence" value="ECO:0007669"/>
    <property type="project" value="InterPro"/>
</dbReference>
<organism evidence="2 3">
    <name type="scientific">Streptomyces oceani</name>
    <dbReference type="NCBI Taxonomy" id="1075402"/>
    <lineage>
        <taxon>Bacteria</taxon>
        <taxon>Bacillati</taxon>
        <taxon>Actinomycetota</taxon>
        <taxon>Actinomycetes</taxon>
        <taxon>Kitasatosporales</taxon>
        <taxon>Streptomycetaceae</taxon>
        <taxon>Streptomyces</taxon>
    </lineage>
</organism>
<dbReference type="EMBL" id="LJGU01000127">
    <property type="protein sequence ID" value="OEV02667.1"/>
    <property type="molecule type" value="Genomic_DNA"/>
</dbReference>
<dbReference type="InterPro" id="IPR013173">
    <property type="entry name" value="DNA_primase_DnaG_DnaB-bd_dom"/>
</dbReference>
<dbReference type="Proteomes" id="UP000176101">
    <property type="component" value="Unassembled WGS sequence"/>
</dbReference>
<keyword evidence="3" id="KW-1185">Reference proteome</keyword>